<sequence>MFQIIMAVLGYCIGINHLAKGLGYLPFKQSHEMSDAEVTRRKQLFIISGLALFGIGVVYTLSYFGGV</sequence>
<keyword evidence="1" id="KW-0472">Membrane</keyword>
<protein>
    <submittedName>
        <fullName evidence="2">Uncharacterized protein</fullName>
    </submittedName>
</protein>
<keyword evidence="3" id="KW-1185">Reference proteome</keyword>
<keyword evidence="1" id="KW-0812">Transmembrane</keyword>
<gene>
    <name evidence="2" type="ORF">Q3O59_06955</name>
</gene>
<evidence type="ECO:0000256" key="1">
    <source>
        <dbReference type="SAM" id="Phobius"/>
    </source>
</evidence>
<reference evidence="2 3" key="1">
    <citation type="submission" date="2023-08" db="EMBL/GenBank/DDBJ databases">
        <authorList>
            <person name="Joshi A."/>
            <person name="Thite S."/>
        </authorList>
    </citation>
    <scope>NUCLEOTIDE SEQUENCE [LARGE SCALE GENOMIC DNA]</scope>
    <source>
        <strain evidence="2 3">1E1</strain>
    </source>
</reference>
<feature type="transmembrane region" description="Helical" evidence="1">
    <location>
        <begin position="44"/>
        <end position="64"/>
    </location>
</feature>
<dbReference type="EMBL" id="JAUZVY010000002">
    <property type="protein sequence ID" value="MDP4528770.1"/>
    <property type="molecule type" value="Genomic_DNA"/>
</dbReference>
<proteinExistence type="predicted"/>
<dbReference type="Proteomes" id="UP001236258">
    <property type="component" value="Unassembled WGS sequence"/>
</dbReference>
<organism evidence="2 3">
    <name type="scientific">Alkalimonas delamerensis</name>
    <dbReference type="NCBI Taxonomy" id="265981"/>
    <lineage>
        <taxon>Bacteria</taxon>
        <taxon>Pseudomonadati</taxon>
        <taxon>Pseudomonadota</taxon>
        <taxon>Gammaproteobacteria</taxon>
        <taxon>Alkalimonas</taxon>
    </lineage>
</organism>
<accession>A0ABT9GP72</accession>
<feature type="transmembrane region" description="Helical" evidence="1">
    <location>
        <begin position="6"/>
        <end position="23"/>
    </location>
</feature>
<name>A0ABT9GP72_9GAMM</name>
<dbReference type="RefSeq" id="WP_305944880.1">
    <property type="nucleotide sequence ID" value="NZ_JAUZVY010000002.1"/>
</dbReference>
<evidence type="ECO:0000313" key="3">
    <source>
        <dbReference type="Proteomes" id="UP001236258"/>
    </source>
</evidence>
<comment type="caution">
    <text evidence="2">The sequence shown here is derived from an EMBL/GenBank/DDBJ whole genome shotgun (WGS) entry which is preliminary data.</text>
</comment>
<keyword evidence="1" id="KW-1133">Transmembrane helix</keyword>
<evidence type="ECO:0000313" key="2">
    <source>
        <dbReference type="EMBL" id="MDP4528770.1"/>
    </source>
</evidence>